<accession>E2C4K4</accession>
<dbReference type="AlphaFoldDB" id="E2C4K4"/>
<dbReference type="Proteomes" id="UP000008237">
    <property type="component" value="Unassembled WGS sequence"/>
</dbReference>
<sequence>NVYTTKPANLADLRERILHQINLVSPEMRRNVLNEFHLQLDHCQVVDGRQFE</sequence>
<dbReference type="InParanoid" id="E2C4K4"/>
<keyword evidence="2" id="KW-1185">Reference proteome</keyword>
<gene>
    <name evidence="1" type="ORF">EAI_04411</name>
</gene>
<name>E2C4K4_HARSA</name>
<evidence type="ECO:0000313" key="1">
    <source>
        <dbReference type="EMBL" id="EFN77126.1"/>
    </source>
</evidence>
<reference evidence="1 2" key="1">
    <citation type="journal article" date="2010" name="Science">
        <title>Genomic comparison of the ants Camponotus floridanus and Harpegnathos saltator.</title>
        <authorList>
            <person name="Bonasio R."/>
            <person name="Zhang G."/>
            <person name="Ye C."/>
            <person name="Mutti N.S."/>
            <person name="Fang X."/>
            <person name="Qin N."/>
            <person name="Donahue G."/>
            <person name="Yang P."/>
            <person name="Li Q."/>
            <person name="Li C."/>
            <person name="Zhang P."/>
            <person name="Huang Z."/>
            <person name="Berger S.L."/>
            <person name="Reinberg D."/>
            <person name="Wang J."/>
            <person name="Liebig J."/>
        </authorList>
    </citation>
    <scope>NUCLEOTIDE SEQUENCE [LARGE SCALE GENOMIC DNA]</scope>
    <source>
        <strain evidence="1 2">R22 G/1</strain>
    </source>
</reference>
<dbReference type="EMBL" id="GL452496">
    <property type="protein sequence ID" value="EFN77126.1"/>
    <property type="molecule type" value="Genomic_DNA"/>
</dbReference>
<evidence type="ECO:0000313" key="2">
    <source>
        <dbReference type="Proteomes" id="UP000008237"/>
    </source>
</evidence>
<organism evidence="2">
    <name type="scientific">Harpegnathos saltator</name>
    <name type="common">Jerdon's jumping ant</name>
    <dbReference type="NCBI Taxonomy" id="610380"/>
    <lineage>
        <taxon>Eukaryota</taxon>
        <taxon>Metazoa</taxon>
        <taxon>Ecdysozoa</taxon>
        <taxon>Arthropoda</taxon>
        <taxon>Hexapoda</taxon>
        <taxon>Insecta</taxon>
        <taxon>Pterygota</taxon>
        <taxon>Neoptera</taxon>
        <taxon>Endopterygota</taxon>
        <taxon>Hymenoptera</taxon>
        <taxon>Apocrita</taxon>
        <taxon>Aculeata</taxon>
        <taxon>Formicoidea</taxon>
        <taxon>Formicidae</taxon>
        <taxon>Ponerinae</taxon>
        <taxon>Ponerini</taxon>
        <taxon>Harpegnathos</taxon>
    </lineage>
</organism>
<feature type="non-terminal residue" evidence="1">
    <location>
        <position position="52"/>
    </location>
</feature>
<feature type="non-terminal residue" evidence="1">
    <location>
        <position position="1"/>
    </location>
</feature>
<protein>
    <submittedName>
        <fullName evidence="1">Uncharacterized protein</fullName>
    </submittedName>
</protein>
<proteinExistence type="predicted"/>